<dbReference type="AlphaFoldDB" id="A0A3N4K7Z0"/>
<name>A0A3N4K7Z0_9PEZI</name>
<evidence type="ECO:0000313" key="3">
    <source>
        <dbReference type="Proteomes" id="UP000277580"/>
    </source>
</evidence>
<keyword evidence="3" id="KW-1185">Reference proteome</keyword>
<feature type="compositionally biased region" description="Polar residues" evidence="1">
    <location>
        <begin position="1"/>
        <end position="15"/>
    </location>
</feature>
<feature type="compositionally biased region" description="Polar residues" evidence="1">
    <location>
        <begin position="30"/>
        <end position="47"/>
    </location>
</feature>
<protein>
    <submittedName>
        <fullName evidence="2">Uncharacterized protein</fullName>
    </submittedName>
</protein>
<dbReference type="Proteomes" id="UP000277580">
    <property type="component" value="Unassembled WGS sequence"/>
</dbReference>
<gene>
    <name evidence="2" type="ORF">P167DRAFT_540739</name>
</gene>
<organism evidence="2 3">
    <name type="scientific">Morchella conica CCBAS932</name>
    <dbReference type="NCBI Taxonomy" id="1392247"/>
    <lineage>
        <taxon>Eukaryota</taxon>
        <taxon>Fungi</taxon>
        <taxon>Dikarya</taxon>
        <taxon>Ascomycota</taxon>
        <taxon>Pezizomycotina</taxon>
        <taxon>Pezizomycetes</taxon>
        <taxon>Pezizales</taxon>
        <taxon>Morchellaceae</taxon>
        <taxon>Morchella</taxon>
    </lineage>
</organism>
<dbReference type="EMBL" id="ML119297">
    <property type="protein sequence ID" value="RPB06523.1"/>
    <property type="molecule type" value="Genomic_DNA"/>
</dbReference>
<reference evidence="2 3" key="1">
    <citation type="journal article" date="2018" name="Nat. Ecol. Evol.">
        <title>Pezizomycetes genomes reveal the molecular basis of ectomycorrhizal truffle lifestyle.</title>
        <authorList>
            <person name="Murat C."/>
            <person name="Payen T."/>
            <person name="Noel B."/>
            <person name="Kuo A."/>
            <person name="Morin E."/>
            <person name="Chen J."/>
            <person name="Kohler A."/>
            <person name="Krizsan K."/>
            <person name="Balestrini R."/>
            <person name="Da Silva C."/>
            <person name="Montanini B."/>
            <person name="Hainaut M."/>
            <person name="Levati E."/>
            <person name="Barry K.W."/>
            <person name="Belfiori B."/>
            <person name="Cichocki N."/>
            <person name="Clum A."/>
            <person name="Dockter R.B."/>
            <person name="Fauchery L."/>
            <person name="Guy J."/>
            <person name="Iotti M."/>
            <person name="Le Tacon F."/>
            <person name="Lindquist E.A."/>
            <person name="Lipzen A."/>
            <person name="Malagnac F."/>
            <person name="Mello A."/>
            <person name="Molinier V."/>
            <person name="Miyauchi S."/>
            <person name="Poulain J."/>
            <person name="Riccioni C."/>
            <person name="Rubini A."/>
            <person name="Sitrit Y."/>
            <person name="Splivallo R."/>
            <person name="Traeger S."/>
            <person name="Wang M."/>
            <person name="Zifcakova L."/>
            <person name="Wipf D."/>
            <person name="Zambonelli A."/>
            <person name="Paolocci F."/>
            <person name="Nowrousian M."/>
            <person name="Ottonello S."/>
            <person name="Baldrian P."/>
            <person name="Spatafora J.W."/>
            <person name="Henrissat B."/>
            <person name="Nagy L.G."/>
            <person name="Aury J.M."/>
            <person name="Wincker P."/>
            <person name="Grigoriev I.V."/>
            <person name="Bonfante P."/>
            <person name="Martin F.M."/>
        </authorList>
    </citation>
    <scope>NUCLEOTIDE SEQUENCE [LARGE SCALE GENOMIC DNA]</scope>
    <source>
        <strain evidence="2 3">CCBAS932</strain>
    </source>
</reference>
<evidence type="ECO:0000256" key="1">
    <source>
        <dbReference type="SAM" id="MobiDB-lite"/>
    </source>
</evidence>
<evidence type="ECO:0000313" key="2">
    <source>
        <dbReference type="EMBL" id="RPB06523.1"/>
    </source>
</evidence>
<dbReference type="InParanoid" id="A0A3N4K7Z0"/>
<accession>A0A3N4K7Z0</accession>
<sequence length="81" mass="9050">METYASNISSMTESNGTDKADLDDAELISSDDTVAPSTYAPSTSADSEVQRPALVHLLNRWKMIWTRELGRDNVNVFRNNE</sequence>
<proteinExistence type="predicted"/>
<feature type="region of interest" description="Disordered" evidence="1">
    <location>
        <begin position="1"/>
        <end position="48"/>
    </location>
</feature>